<gene>
    <name evidence="1" type="ORF">LACBIDRAFT_303390</name>
</gene>
<dbReference type="GeneID" id="6086639"/>
<accession>B0E467</accession>
<dbReference type="AlphaFoldDB" id="B0E467"/>
<protein>
    <submittedName>
        <fullName evidence="1">Predicted protein</fullName>
    </submittedName>
</protein>
<evidence type="ECO:0000313" key="2">
    <source>
        <dbReference type="Proteomes" id="UP000001194"/>
    </source>
</evidence>
<dbReference type="Proteomes" id="UP000001194">
    <property type="component" value="Unassembled WGS sequence"/>
</dbReference>
<name>B0E467_LACBS</name>
<dbReference type="RefSeq" id="XP_001890984.1">
    <property type="nucleotide sequence ID" value="XM_001890949.1"/>
</dbReference>
<sequence>MESFPVSIHIHRSTVLSELMNPTTYIDHYHGHHTVIRISTLIPQPCLKMSASEAIPQRSNLSA</sequence>
<dbReference type="InParanoid" id="B0E467"/>
<dbReference type="EMBL" id="DS547317">
    <property type="protein sequence ID" value="EDQ98363.1"/>
    <property type="molecule type" value="Genomic_DNA"/>
</dbReference>
<reference evidence="1 2" key="1">
    <citation type="journal article" date="2008" name="Nature">
        <title>The genome of Laccaria bicolor provides insights into mycorrhizal symbiosis.</title>
        <authorList>
            <person name="Martin F."/>
            <person name="Aerts A."/>
            <person name="Ahren D."/>
            <person name="Brun A."/>
            <person name="Danchin E.G.J."/>
            <person name="Duchaussoy F."/>
            <person name="Gibon J."/>
            <person name="Kohler A."/>
            <person name="Lindquist E."/>
            <person name="Pereda V."/>
            <person name="Salamov A."/>
            <person name="Shapiro H.J."/>
            <person name="Wuyts J."/>
            <person name="Blaudez D."/>
            <person name="Buee M."/>
            <person name="Brokstein P."/>
            <person name="Canbaeck B."/>
            <person name="Cohen D."/>
            <person name="Courty P.E."/>
            <person name="Coutinho P.M."/>
            <person name="Delaruelle C."/>
            <person name="Detter J.C."/>
            <person name="Deveau A."/>
            <person name="DiFazio S."/>
            <person name="Duplessis S."/>
            <person name="Fraissinet-Tachet L."/>
            <person name="Lucic E."/>
            <person name="Frey-Klett P."/>
            <person name="Fourrey C."/>
            <person name="Feussner I."/>
            <person name="Gay G."/>
            <person name="Grimwood J."/>
            <person name="Hoegger P.J."/>
            <person name="Jain P."/>
            <person name="Kilaru S."/>
            <person name="Labbe J."/>
            <person name="Lin Y.C."/>
            <person name="Legue V."/>
            <person name="Le Tacon F."/>
            <person name="Marmeisse R."/>
            <person name="Melayah D."/>
            <person name="Montanini B."/>
            <person name="Muratet M."/>
            <person name="Nehls U."/>
            <person name="Niculita-Hirzel H."/>
            <person name="Oudot-Le Secq M.P."/>
            <person name="Peter M."/>
            <person name="Quesneville H."/>
            <person name="Rajashekar B."/>
            <person name="Reich M."/>
            <person name="Rouhier N."/>
            <person name="Schmutz J."/>
            <person name="Yin T."/>
            <person name="Chalot M."/>
            <person name="Henrissat B."/>
            <person name="Kuees U."/>
            <person name="Lucas S."/>
            <person name="Van de Peer Y."/>
            <person name="Podila G.K."/>
            <person name="Polle A."/>
            <person name="Pukkila P.J."/>
            <person name="Richardson P.M."/>
            <person name="Rouze P."/>
            <person name="Sanders I.R."/>
            <person name="Stajich J.E."/>
            <person name="Tunlid A."/>
            <person name="Tuskan G."/>
            <person name="Grigoriev I.V."/>
        </authorList>
    </citation>
    <scope>NUCLEOTIDE SEQUENCE [LARGE SCALE GENOMIC DNA]</scope>
    <source>
        <strain evidence="2">S238N-H82 / ATCC MYA-4686</strain>
    </source>
</reference>
<dbReference type="KEGG" id="lbc:LACBIDRAFT_303390"/>
<proteinExistence type="predicted"/>
<keyword evidence="2" id="KW-1185">Reference proteome</keyword>
<evidence type="ECO:0000313" key="1">
    <source>
        <dbReference type="EMBL" id="EDQ98363.1"/>
    </source>
</evidence>
<dbReference type="HOGENOM" id="CLU_2886221_0_0_1"/>
<organism evidence="2">
    <name type="scientific">Laccaria bicolor (strain S238N-H82 / ATCC MYA-4686)</name>
    <name type="common">Bicoloured deceiver</name>
    <name type="synonym">Laccaria laccata var. bicolor</name>
    <dbReference type="NCBI Taxonomy" id="486041"/>
    <lineage>
        <taxon>Eukaryota</taxon>
        <taxon>Fungi</taxon>
        <taxon>Dikarya</taxon>
        <taxon>Basidiomycota</taxon>
        <taxon>Agaricomycotina</taxon>
        <taxon>Agaricomycetes</taxon>
        <taxon>Agaricomycetidae</taxon>
        <taxon>Agaricales</taxon>
        <taxon>Agaricineae</taxon>
        <taxon>Hydnangiaceae</taxon>
        <taxon>Laccaria</taxon>
    </lineage>
</organism>